<feature type="compositionally biased region" description="Polar residues" evidence="1">
    <location>
        <begin position="40"/>
        <end position="51"/>
    </location>
</feature>
<organism evidence="2 3">
    <name type="scientific">Halomonas ventosae</name>
    <dbReference type="NCBI Taxonomy" id="229007"/>
    <lineage>
        <taxon>Bacteria</taxon>
        <taxon>Pseudomonadati</taxon>
        <taxon>Pseudomonadota</taxon>
        <taxon>Gammaproteobacteria</taxon>
        <taxon>Oceanospirillales</taxon>
        <taxon>Halomonadaceae</taxon>
        <taxon>Halomonas</taxon>
    </lineage>
</organism>
<dbReference type="RefSeq" id="WP_133482037.1">
    <property type="nucleotide sequence ID" value="NZ_SNWH01000003.1"/>
</dbReference>
<dbReference type="Proteomes" id="UP000295150">
    <property type="component" value="Unassembled WGS sequence"/>
</dbReference>
<gene>
    <name evidence="2" type="ORF">DFO68_10337</name>
</gene>
<evidence type="ECO:0000313" key="2">
    <source>
        <dbReference type="EMBL" id="TDO13814.1"/>
    </source>
</evidence>
<reference evidence="2 3" key="1">
    <citation type="submission" date="2019-03" db="EMBL/GenBank/DDBJ databases">
        <title>Freshwater and sediment microbial communities from various areas in North America, analyzing microbe dynamics in response to fracking.</title>
        <authorList>
            <person name="Lamendella R."/>
        </authorList>
    </citation>
    <scope>NUCLEOTIDE SEQUENCE [LARGE SCALE GENOMIC DNA]</scope>
    <source>
        <strain evidence="2 3">1_TX</strain>
    </source>
</reference>
<evidence type="ECO:0000313" key="3">
    <source>
        <dbReference type="Proteomes" id="UP000295150"/>
    </source>
</evidence>
<protein>
    <submittedName>
        <fullName evidence="2">Uncharacterized protein DUF3306</fullName>
    </submittedName>
</protein>
<accession>A0A4R6HY59</accession>
<dbReference type="InterPro" id="IPR021735">
    <property type="entry name" value="DUF3306"/>
</dbReference>
<keyword evidence="3" id="KW-1185">Reference proteome</keyword>
<evidence type="ECO:0000256" key="1">
    <source>
        <dbReference type="SAM" id="MobiDB-lite"/>
    </source>
</evidence>
<feature type="region of interest" description="Disordered" evidence="1">
    <location>
        <begin position="1"/>
        <end position="77"/>
    </location>
</feature>
<proteinExistence type="predicted"/>
<sequence>MSRFERWSRLKRGDTTQCDAPRSDTSPQDGESRKAETPQEEASTPAPSTRELTPPAAPPPGSLDHTLPDPDTLPAGSDIKAYLADGVSSGLRKRALRRLFAAEHYGLRDGLNDYDDDFRKKLTPLASEVAERLRDWTRQPWSEDQAPHDDQTPQETASEELASRGGDTDESSLGTSRPASQSDADTDEIPSSKSGTTDERST</sequence>
<comment type="caution">
    <text evidence="2">The sequence shown here is derived from an EMBL/GenBank/DDBJ whole genome shotgun (WGS) entry which is preliminary data.</text>
</comment>
<feature type="compositionally biased region" description="Basic and acidic residues" evidence="1">
    <location>
        <begin position="1"/>
        <end position="14"/>
    </location>
</feature>
<feature type="compositionally biased region" description="Polar residues" evidence="1">
    <location>
        <begin position="171"/>
        <end position="195"/>
    </location>
</feature>
<dbReference type="Pfam" id="PF11748">
    <property type="entry name" value="DUF3306"/>
    <property type="match status" value="1"/>
</dbReference>
<dbReference type="AlphaFoldDB" id="A0A4R6HY59"/>
<feature type="region of interest" description="Disordered" evidence="1">
    <location>
        <begin position="130"/>
        <end position="202"/>
    </location>
</feature>
<dbReference type="OrthoDB" id="5609487at2"/>
<dbReference type="EMBL" id="SNWH01000003">
    <property type="protein sequence ID" value="TDO13814.1"/>
    <property type="molecule type" value="Genomic_DNA"/>
</dbReference>
<feature type="compositionally biased region" description="Polar residues" evidence="1">
    <location>
        <begin position="15"/>
        <end position="29"/>
    </location>
</feature>
<name>A0A4R6HY59_9GAMM</name>